<dbReference type="KEGG" id="ehx:EMIHUDRAFT_243977"/>
<reference evidence="2" key="1">
    <citation type="journal article" date="2013" name="Nature">
        <title>Pan genome of the phytoplankton Emiliania underpins its global distribution.</title>
        <authorList>
            <person name="Read B.A."/>
            <person name="Kegel J."/>
            <person name="Klute M.J."/>
            <person name="Kuo A."/>
            <person name="Lefebvre S.C."/>
            <person name="Maumus F."/>
            <person name="Mayer C."/>
            <person name="Miller J."/>
            <person name="Monier A."/>
            <person name="Salamov A."/>
            <person name="Young J."/>
            <person name="Aguilar M."/>
            <person name="Claverie J.M."/>
            <person name="Frickenhaus S."/>
            <person name="Gonzalez K."/>
            <person name="Herman E.K."/>
            <person name="Lin Y.C."/>
            <person name="Napier J."/>
            <person name="Ogata H."/>
            <person name="Sarno A.F."/>
            <person name="Shmutz J."/>
            <person name="Schroeder D."/>
            <person name="de Vargas C."/>
            <person name="Verret F."/>
            <person name="von Dassow P."/>
            <person name="Valentin K."/>
            <person name="Van de Peer Y."/>
            <person name="Wheeler G."/>
            <person name="Dacks J.B."/>
            <person name="Delwiche C.F."/>
            <person name="Dyhrman S.T."/>
            <person name="Glockner G."/>
            <person name="John U."/>
            <person name="Richards T."/>
            <person name="Worden A.Z."/>
            <person name="Zhang X."/>
            <person name="Grigoriev I.V."/>
            <person name="Allen A.E."/>
            <person name="Bidle K."/>
            <person name="Borodovsky M."/>
            <person name="Bowler C."/>
            <person name="Brownlee C."/>
            <person name="Cock J.M."/>
            <person name="Elias M."/>
            <person name="Gladyshev V.N."/>
            <person name="Groth M."/>
            <person name="Guda C."/>
            <person name="Hadaegh A."/>
            <person name="Iglesias-Rodriguez M.D."/>
            <person name="Jenkins J."/>
            <person name="Jones B.M."/>
            <person name="Lawson T."/>
            <person name="Leese F."/>
            <person name="Lindquist E."/>
            <person name="Lobanov A."/>
            <person name="Lomsadze A."/>
            <person name="Malik S.B."/>
            <person name="Marsh M.E."/>
            <person name="Mackinder L."/>
            <person name="Mock T."/>
            <person name="Mueller-Roeber B."/>
            <person name="Pagarete A."/>
            <person name="Parker M."/>
            <person name="Probert I."/>
            <person name="Quesneville H."/>
            <person name="Raines C."/>
            <person name="Rensing S.A."/>
            <person name="Riano-Pachon D.M."/>
            <person name="Richier S."/>
            <person name="Rokitta S."/>
            <person name="Shiraiwa Y."/>
            <person name="Soanes D.M."/>
            <person name="van der Giezen M."/>
            <person name="Wahlund T.M."/>
            <person name="Williams B."/>
            <person name="Wilson W."/>
            <person name="Wolfe G."/>
            <person name="Wurch L.L."/>
        </authorList>
    </citation>
    <scope>NUCLEOTIDE SEQUENCE</scope>
</reference>
<evidence type="ECO:0000313" key="2">
    <source>
        <dbReference type="Proteomes" id="UP000013827"/>
    </source>
</evidence>
<dbReference type="HOGENOM" id="CLU_025243_0_0_1"/>
<protein>
    <recommendedName>
        <fullName evidence="3">DDH domain-containing protein</fullName>
    </recommendedName>
</protein>
<dbReference type="InterPro" id="IPR038763">
    <property type="entry name" value="DHH_sf"/>
</dbReference>
<dbReference type="AlphaFoldDB" id="A0A0D3J244"/>
<dbReference type="GeneID" id="17263727"/>
<dbReference type="eggNOG" id="ENOG502RQQ5">
    <property type="taxonomic scope" value="Eukaryota"/>
</dbReference>
<evidence type="ECO:0000313" key="1">
    <source>
        <dbReference type="EnsemblProtists" id="EOD17579"/>
    </source>
</evidence>
<organism evidence="1 2">
    <name type="scientific">Emiliania huxleyi (strain CCMP1516)</name>
    <dbReference type="NCBI Taxonomy" id="280463"/>
    <lineage>
        <taxon>Eukaryota</taxon>
        <taxon>Haptista</taxon>
        <taxon>Haptophyta</taxon>
        <taxon>Prymnesiophyceae</taxon>
        <taxon>Isochrysidales</taxon>
        <taxon>Noelaerhabdaceae</taxon>
        <taxon>Emiliania</taxon>
    </lineage>
</organism>
<dbReference type="PaxDb" id="2903-EOD17579"/>
<reference evidence="1" key="2">
    <citation type="submission" date="2024-10" db="UniProtKB">
        <authorList>
            <consortium name="EnsemblProtists"/>
        </authorList>
    </citation>
    <scope>IDENTIFICATION</scope>
</reference>
<dbReference type="STRING" id="2903.R1E9L9"/>
<sequence length="367" mass="39703">MRVVIICKQTGLASSMLHALDSPRLYLYPEDFYNTSKPTYAAREETALEAAVNREWNAAQRLLSVLATAESVETHVPELHGAIFCGHLVADLDSVAGAIGAAALYGGVPARASEVNSETEFALATWGIDLSRIRPVEQLLEEQGDSARVCLVDFQQTTQLHPAIQPSKIVGVIDHHALQSSTIVTQRPIFVDIRPWGSMSTIIAHSFVVLQREEPLPCGHAPVHVAFAVVETTDAAGMLARVPELELSSKGKPVDAFFLAVVDIVELETHPLSSETLKLAGKESARSLYRLAAGQADFVPPLTDAVAQGWSPKLLQPNRSEFDLAALAEQSEVSVQFTPAGETFVRSHSADKRKLDDFIGGETNQGH</sequence>
<name>A0A0D3J244_EMIH1</name>
<proteinExistence type="predicted"/>
<dbReference type="Gene3D" id="3.90.1640.10">
    <property type="entry name" value="inorganic pyrophosphatase (n-terminal core)"/>
    <property type="match status" value="1"/>
</dbReference>
<dbReference type="Proteomes" id="UP000013827">
    <property type="component" value="Unassembled WGS sequence"/>
</dbReference>
<evidence type="ECO:0008006" key="3">
    <source>
        <dbReference type="Google" id="ProtNLM"/>
    </source>
</evidence>
<keyword evidence="2" id="KW-1185">Reference proteome</keyword>
<dbReference type="EnsemblProtists" id="EOD17579">
    <property type="protein sequence ID" value="EOD17579"/>
    <property type="gene ID" value="EMIHUDRAFT_243977"/>
</dbReference>
<accession>A0A0D3J244</accession>
<dbReference type="SUPFAM" id="SSF64182">
    <property type="entry name" value="DHH phosphoesterases"/>
    <property type="match status" value="1"/>
</dbReference>
<dbReference type="RefSeq" id="XP_005770008.1">
    <property type="nucleotide sequence ID" value="XM_005769951.1"/>
</dbReference>